<keyword evidence="1" id="KW-1133">Transmembrane helix</keyword>
<accession>A0A2H0N7L2</accession>
<feature type="transmembrane region" description="Helical" evidence="1">
    <location>
        <begin position="45"/>
        <end position="69"/>
    </location>
</feature>
<proteinExistence type="predicted"/>
<evidence type="ECO:0000256" key="1">
    <source>
        <dbReference type="SAM" id="Phobius"/>
    </source>
</evidence>
<dbReference type="Proteomes" id="UP000229893">
    <property type="component" value="Unassembled WGS sequence"/>
</dbReference>
<evidence type="ECO:0000313" key="2">
    <source>
        <dbReference type="EMBL" id="PIR04883.1"/>
    </source>
</evidence>
<organism evidence="2 3">
    <name type="scientific">Candidatus Liptonbacteria bacterium CG11_big_fil_rev_8_21_14_0_20_35_14</name>
    <dbReference type="NCBI Taxonomy" id="1974634"/>
    <lineage>
        <taxon>Bacteria</taxon>
        <taxon>Candidatus Liptoniibacteriota</taxon>
    </lineage>
</organism>
<evidence type="ECO:0000313" key="3">
    <source>
        <dbReference type="Proteomes" id="UP000229893"/>
    </source>
</evidence>
<keyword evidence="1" id="KW-0472">Membrane</keyword>
<dbReference type="EMBL" id="PCWO01000031">
    <property type="protein sequence ID" value="PIR04883.1"/>
    <property type="molecule type" value="Genomic_DNA"/>
</dbReference>
<comment type="caution">
    <text evidence="2">The sequence shown here is derived from an EMBL/GenBank/DDBJ whole genome shotgun (WGS) entry which is preliminary data.</text>
</comment>
<protein>
    <submittedName>
        <fullName evidence="2">Uncharacterized protein</fullName>
    </submittedName>
</protein>
<reference evidence="2 3" key="1">
    <citation type="submission" date="2017-09" db="EMBL/GenBank/DDBJ databases">
        <title>Depth-based differentiation of microbial function through sediment-hosted aquifers and enrichment of novel symbionts in the deep terrestrial subsurface.</title>
        <authorList>
            <person name="Probst A.J."/>
            <person name="Ladd B."/>
            <person name="Jarett J.K."/>
            <person name="Geller-Mcgrath D.E."/>
            <person name="Sieber C.M."/>
            <person name="Emerson J.B."/>
            <person name="Anantharaman K."/>
            <person name="Thomas B.C."/>
            <person name="Malmstrom R."/>
            <person name="Stieglmeier M."/>
            <person name="Klingl A."/>
            <person name="Woyke T."/>
            <person name="Ryan C.M."/>
            <person name="Banfield J.F."/>
        </authorList>
    </citation>
    <scope>NUCLEOTIDE SEQUENCE [LARGE SCALE GENOMIC DNA]</scope>
    <source>
        <strain evidence="2">CG11_big_fil_rev_8_21_14_0_20_35_14</strain>
    </source>
</reference>
<feature type="transmembrane region" description="Helical" evidence="1">
    <location>
        <begin position="16"/>
        <end position="33"/>
    </location>
</feature>
<keyword evidence="1" id="KW-0812">Transmembrane</keyword>
<gene>
    <name evidence="2" type="ORF">COV57_02180</name>
</gene>
<name>A0A2H0N7L2_9BACT</name>
<dbReference type="AlphaFoldDB" id="A0A2H0N7L2"/>
<sequence length="75" mass="8848">MKIIEKLSKLMESDNFMLICLLFVMASIVNILENEVFQIKSHLNYYIFISDKLVTFVWGFLSLSIINIISKRKMK</sequence>